<dbReference type="EMBL" id="BMJC01000002">
    <property type="protein sequence ID" value="GGB01490.1"/>
    <property type="molecule type" value="Genomic_DNA"/>
</dbReference>
<evidence type="ECO:0000313" key="2">
    <source>
        <dbReference type="EMBL" id="GGB01490.1"/>
    </source>
</evidence>
<accession>A0A8J2UDK4</accession>
<dbReference type="Proteomes" id="UP000607559">
    <property type="component" value="Unassembled WGS sequence"/>
</dbReference>
<feature type="domain" description="MobA/VirD2-like nuclease" evidence="1">
    <location>
        <begin position="17"/>
        <end position="150"/>
    </location>
</feature>
<dbReference type="Pfam" id="PF03432">
    <property type="entry name" value="Relaxase"/>
    <property type="match status" value="1"/>
</dbReference>
<reference evidence="2" key="1">
    <citation type="journal article" date="2014" name="Int. J. Syst. Evol. Microbiol.">
        <title>Complete genome sequence of Corynebacterium casei LMG S-19264T (=DSM 44701T), isolated from a smear-ripened cheese.</title>
        <authorList>
            <consortium name="US DOE Joint Genome Institute (JGI-PGF)"/>
            <person name="Walter F."/>
            <person name="Albersmeier A."/>
            <person name="Kalinowski J."/>
            <person name="Ruckert C."/>
        </authorList>
    </citation>
    <scope>NUCLEOTIDE SEQUENCE</scope>
    <source>
        <strain evidence="2">CGMCC 1.15448</strain>
    </source>
</reference>
<reference evidence="2" key="2">
    <citation type="submission" date="2020-09" db="EMBL/GenBank/DDBJ databases">
        <authorList>
            <person name="Sun Q."/>
            <person name="Zhou Y."/>
        </authorList>
    </citation>
    <scope>NUCLEOTIDE SEQUENCE</scope>
    <source>
        <strain evidence="2">CGMCC 1.15448</strain>
    </source>
</reference>
<evidence type="ECO:0000313" key="3">
    <source>
        <dbReference type="Proteomes" id="UP000607559"/>
    </source>
</evidence>
<proteinExistence type="predicted"/>
<dbReference type="InterPro" id="IPR005094">
    <property type="entry name" value="Endonuclease_MobA/VirD2"/>
</dbReference>
<gene>
    <name evidence="2" type="ORF">GCM10011511_26030</name>
</gene>
<sequence>MLAKTKPFGKVGKLLYYNEQKVREKKAECIYAGNFLKDAADLTPEDKNRRFNDLQSLNQRATQTAVHVVLQFAPEENLDNEKLVDIAASYMQRIGYGDQPYLVYRHFDAAAPHVHIAAISIRPDGSHIYYPLLMPGKISEPARRAVEDEFSLVKAAGHKRKLQQLTGPAEKIQYGKLPTKEVITQTLDYILHNYRYRSIAELNAILRQFNLIAKTGRPGSRLYGFGGLLYQILDEKGQGRGAPIKASALESKPTLSWLETRFREFQQPDPLAIQRTRVALDSILLANPQDYAAFHDALRRNQLAAASGLDARGAITGLLLVDFASRSVINTTQLGPDYHLPAIRQKLSFDPLQPSLITESNQQSIRQKQHKGLRI</sequence>
<dbReference type="RefSeq" id="WP_188932185.1">
    <property type="nucleotide sequence ID" value="NZ_BMJC01000002.1"/>
</dbReference>
<dbReference type="AlphaFoldDB" id="A0A8J2UDK4"/>
<name>A0A8J2UDK4_9BACT</name>
<protein>
    <submittedName>
        <fullName evidence="2">Mobilization protein</fullName>
    </submittedName>
</protein>
<comment type="caution">
    <text evidence="2">The sequence shown here is derived from an EMBL/GenBank/DDBJ whole genome shotgun (WGS) entry which is preliminary data.</text>
</comment>
<organism evidence="2 3">
    <name type="scientific">Puia dinghuensis</name>
    <dbReference type="NCBI Taxonomy" id="1792502"/>
    <lineage>
        <taxon>Bacteria</taxon>
        <taxon>Pseudomonadati</taxon>
        <taxon>Bacteroidota</taxon>
        <taxon>Chitinophagia</taxon>
        <taxon>Chitinophagales</taxon>
        <taxon>Chitinophagaceae</taxon>
        <taxon>Puia</taxon>
    </lineage>
</organism>
<evidence type="ECO:0000259" key="1">
    <source>
        <dbReference type="Pfam" id="PF03432"/>
    </source>
</evidence>
<keyword evidence="3" id="KW-1185">Reference proteome</keyword>